<organism evidence="1 2">
    <name type="scientific">Acinetobacter kookii</name>
    <dbReference type="NCBI Taxonomy" id="1226327"/>
    <lineage>
        <taxon>Bacteria</taxon>
        <taxon>Pseudomonadati</taxon>
        <taxon>Pseudomonadota</taxon>
        <taxon>Gammaproteobacteria</taxon>
        <taxon>Moraxellales</taxon>
        <taxon>Moraxellaceae</taxon>
        <taxon>Acinetobacter</taxon>
    </lineage>
</organism>
<gene>
    <name evidence="1" type="ORF">SAMN05421732_104175</name>
</gene>
<sequence>MIYNLKSKLSIEVDVYTFIQSNKKITQYKNLEEMIQETVEIINKIETFLLANHLTIKD</sequence>
<evidence type="ECO:0000313" key="2">
    <source>
        <dbReference type="Proteomes" id="UP000243468"/>
    </source>
</evidence>
<accession>A0A1G6K4U5</accession>
<proteinExistence type="predicted"/>
<dbReference type="STRING" id="1226327.SAMN05421732_104175"/>
<protein>
    <submittedName>
        <fullName evidence="1">Uncharacterized protein</fullName>
    </submittedName>
</protein>
<dbReference type="AlphaFoldDB" id="A0A1G6K4U5"/>
<dbReference type="EMBL" id="FMYO01000004">
    <property type="protein sequence ID" value="SDC26059.1"/>
    <property type="molecule type" value="Genomic_DNA"/>
</dbReference>
<dbReference type="Proteomes" id="UP000243468">
    <property type="component" value="Unassembled WGS sequence"/>
</dbReference>
<keyword evidence="2" id="KW-1185">Reference proteome</keyword>
<evidence type="ECO:0000313" key="1">
    <source>
        <dbReference type="EMBL" id="SDC26059.1"/>
    </source>
</evidence>
<name>A0A1G6K4U5_9GAMM</name>
<reference evidence="2" key="1">
    <citation type="submission" date="2016-09" db="EMBL/GenBank/DDBJ databases">
        <authorList>
            <person name="Varghese N."/>
            <person name="Submissions S."/>
        </authorList>
    </citation>
    <scope>NUCLEOTIDE SEQUENCE [LARGE SCALE GENOMIC DNA]</scope>
    <source>
        <strain evidence="2">ANC 4667</strain>
    </source>
</reference>